<protein>
    <submittedName>
        <fullName evidence="1">Uncharacterized protein</fullName>
    </submittedName>
</protein>
<proteinExistence type="predicted"/>
<gene>
    <name evidence="1" type="ORF">TPAB3V08_LOCUS5763</name>
</gene>
<keyword evidence="2" id="KW-1185">Reference proteome</keyword>
<evidence type="ECO:0000313" key="2">
    <source>
        <dbReference type="Proteomes" id="UP001153148"/>
    </source>
</evidence>
<dbReference type="Proteomes" id="UP001153148">
    <property type="component" value="Unassembled WGS sequence"/>
</dbReference>
<evidence type="ECO:0000313" key="1">
    <source>
        <dbReference type="EMBL" id="CAG2058796.1"/>
    </source>
</evidence>
<comment type="caution">
    <text evidence="1">The sequence shown here is derived from an EMBL/GenBank/DDBJ whole genome shotgun (WGS) entry which is preliminary data.</text>
</comment>
<accession>A0ABN7P063</accession>
<sequence>MRSLNPHLKSTHPTDSTELNGRIIYSKGITHVLDCPVEYKGIGDRIPVRSTETGFPTFLLTLILRKCGVGAKIVQACIEKCTTKGFGRSYLEEVYPYLRGWREKNNFRKKNALSIYDRDSNSNLPIMGSLVYCKNIGLRSHVATKRTSLTLSHLQDGSIKSDPDSTMAVFIIPSQQMTIEHRERERDGGRSKDLAVVVPDHSGPVKRWGMQRRRGKSLQAVSLKLPTTATHAQ</sequence>
<organism evidence="1 2">
    <name type="scientific">Timema podura</name>
    <name type="common">Walking stick</name>
    <dbReference type="NCBI Taxonomy" id="61482"/>
    <lineage>
        <taxon>Eukaryota</taxon>
        <taxon>Metazoa</taxon>
        <taxon>Ecdysozoa</taxon>
        <taxon>Arthropoda</taxon>
        <taxon>Hexapoda</taxon>
        <taxon>Insecta</taxon>
        <taxon>Pterygota</taxon>
        <taxon>Neoptera</taxon>
        <taxon>Polyneoptera</taxon>
        <taxon>Phasmatodea</taxon>
        <taxon>Timematodea</taxon>
        <taxon>Timematoidea</taxon>
        <taxon>Timematidae</taxon>
        <taxon>Timema</taxon>
    </lineage>
</organism>
<name>A0ABN7P063_TIMPD</name>
<dbReference type="EMBL" id="CAJPIN010007996">
    <property type="protein sequence ID" value="CAG2058796.1"/>
    <property type="molecule type" value="Genomic_DNA"/>
</dbReference>
<reference evidence="1" key="1">
    <citation type="submission" date="2021-03" db="EMBL/GenBank/DDBJ databases">
        <authorList>
            <person name="Tran Van P."/>
        </authorList>
    </citation>
    <scope>NUCLEOTIDE SEQUENCE</scope>
</reference>